<keyword evidence="2 5" id="KW-0812">Transmembrane</keyword>
<proteinExistence type="predicted"/>
<dbReference type="AlphaFoldDB" id="A0A0F9U2R4"/>
<feature type="transmembrane region" description="Helical" evidence="5">
    <location>
        <begin position="37"/>
        <end position="55"/>
    </location>
</feature>
<feature type="transmembrane region" description="Helical" evidence="5">
    <location>
        <begin position="312"/>
        <end position="332"/>
    </location>
</feature>
<feature type="transmembrane region" description="Helical" evidence="5">
    <location>
        <begin position="251"/>
        <end position="274"/>
    </location>
</feature>
<feature type="transmembrane region" description="Helical" evidence="5">
    <location>
        <begin position="281"/>
        <end position="300"/>
    </location>
</feature>
<name>A0A0F9U2R4_9ZZZZ</name>
<feature type="transmembrane region" description="Helical" evidence="5">
    <location>
        <begin position="171"/>
        <end position="188"/>
    </location>
</feature>
<feature type="transmembrane region" description="Helical" evidence="5">
    <location>
        <begin position="67"/>
        <end position="97"/>
    </location>
</feature>
<dbReference type="Pfam" id="PF01699">
    <property type="entry name" value="Na_Ca_ex"/>
    <property type="match status" value="2"/>
</dbReference>
<evidence type="ECO:0000256" key="5">
    <source>
        <dbReference type="SAM" id="Phobius"/>
    </source>
</evidence>
<comment type="subcellular location">
    <subcellularLocation>
        <location evidence="1">Membrane</location>
        <topology evidence="1">Multi-pass membrane protein</topology>
    </subcellularLocation>
</comment>
<comment type="caution">
    <text evidence="7">The sequence shown here is derived from an EMBL/GenBank/DDBJ whole genome shotgun (WGS) entry which is preliminary data.</text>
</comment>
<dbReference type="GO" id="GO:0008273">
    <property type="term" value="F:calcium, potassium:sodium antiporter activity"/>
    <property type="evidence" value="ECO:0007669"/>
    <property type="project" value="TreeGrafter"/>
</dbReference>
<dbReference type="PANTHER" id="PTHR10846:SF8">
    <property type="entry name" value="INNER MEMBRANE PROTEIN YRBG"/>
    <property type="match status" value="1"/>
</dbReference>
<dbReference type="InterPro" id="IPR004481">
    <property type="entry name" value="K/Na/Ca-exchanger"/>
</dbReference>
<reference evidence="7" key="1">
    <citation type="journal article" date="2015" name="Nature">
        <title>Complex archaea that bridge the gap between prokaryotes and eukaryotes.</title>
        <authorList>
            <person name="Spang A."/>
            <person name="Saw J.H."/>
            <person name="Jorgensen S.L."/>
            <person name="Zaremba-Niedzwiedzka K."/>
            <person name="Martijn J."/>
            <person name="Lind A.E."/>
            <person name="van Eijk R."/>
            <person name="Schleper C."/>
            <person name="Guy L."/>
            <person name="Ettema T.J."/>
        </authorList>
    </citation>
    <scope>NUCLEOTIDE SEQUENCE</scope>
</reference>
<sequence>MGGGGVYLASGWARAYLVAIVVASFINEAFFQRQGELILWLLTLGSMAMLLVGADRAVHAAVKLAKALGISTVIIGATVVSLGTTAPEACVSVMAAWRGNPGLALGNSVGSVICDTALIFGLCCCLTRLPLDRFVLRRHGWLQLGAGALLTAVVFVGAWVGGVDGAVIPRWVGYGFLGLLVGYLYISFRWARQHPEMIPSEARQSANKISAGTVAAMLGVLGLGLALVLAGSDALIGSVKELCIRNNVPDHIVAVTLVAFGTSLPELATALTAIIKGHPGLLVGNVIGADILNVLFVIGASASASELAVPPLFLQLHLPVMMLSLLLLRGYIFASRDRFSRWQGIPLLAIYIGYLALLGSIVGATGLN</sequence>
<dbReference type="EMBL" id="LAZR01000154">
    <property type="protein sequence ID" value="KKN85834.1"/>
    <property type="molecule type" value="Genomic_DNA"/>
</dbReference>
<feature type="transmembrane region" description="Helical" evidence="5">
    <location>
        <begin position="141"/>
        <end position="159"/>
    </location>
</feature>
<dbReference type="GO" id="GO:0005886">
    <property type="term" value="C:plasma membrane"/>
    <property type="evidence" value="ECO:0007669"/>
    <property type="project" value="TreeGrafter"/>
</dbReference>
<evidence type="ECO:0000313" key="7">
    <source>
        <dbReference type="EMBL" id="KKN85834.1"/>
    </source>
</evidence>
<dbReference type="GO" id="GO:0006874">
    <property type="term" value="P:intracellular calcium ion homeostasis"/>
    <property type="evidence" value="ECO:0007669"/>
    <property type="project" value="TreeGrafter"/>
</dbReference>
<evidence type="ECO:0000256" key="1">
    <source>
        <dbReference type="ARBA" id="ARBA00004141"/>
    </source>
</evidence>
<feature type="domain" description="Sodium/calcium exchanger membrane region" evidence="6">
    <location>
        <begin position="218"/>
        <end position="357"/>
    </location>
</feature>
<feature type="domain" description="Sodium/calcium exchanger membrane region" evidence="6">
    <location>
        <begin position="39"/>
        <end position="188"/>
    </location>
</feature>
<dbReference type="PANTHER" id="PTHR10846">
    <property type="entry name" value="SODIUM/POTASSIUM/CALCIUM EXCHANGER"/>
    <property type="match status" value="1"/>
</dbReference>
<feature type="transmembrane region" description="Helical" evidence="5">
    <location>
        <begin position="12"/>
        <end position="31"/>
    </location>
</feature>
<keyword evidence="3 5" id="KW-1133">Transmembrane helix</keyword>
<dbReference type="Gene3D" id="1.20.1420.30">
    <property type="entry name" value="NCX, central ion-binding region"/>
    <property type="match status" value="1"/>
</dbReference>
<dbReference type="GO" id="GO:0005262">
    <property type="term" value="F:calcium channel activity"/>
    <property type="evidence" value="ECO:0007669"/>
    <property type="project" value="TreeGrafter"/>
</dbReference>
<feature type="transmembrane region" description="Helical" evidence="5">
    <location>
        <begin position="344"/>
        <end position="367"/>
    </location>
</feature>
<keyword evidence="4 5" id="KW-0472">Membrane</keyword>
<feature type="transmembrane region" description="Helical" evidence="5">
    <location>
        <begin position="109"/>
        <end position="129"/>
    </location>
</feature>
<dbReference type="InterPro" id="IPR044880">
    <property type="entry name" value="NCX_ion-bd_dom_sf"/>
</dbReference>
<evidence type="ECO:0000256" key="3">
    <source>
        <dbReference type="ARBA" id="ARBA00022989"/>
    </source>
</evidence>
<evidence type="ECO:0000256" key="2">
    <source>
        <dbReference type="ARBA" id="ARBA00022692"/>
    </source>
</evidence>
<dbReference type="InterPro" id="IPR004837">
    <property type="entry name" value="NaCa_Exmemb"/>
</dbReference>
<protein>
    <recommendedName>
        <fullName evidence="6">Sodium/calcium exchanger membrane region domain-containing protein</fullName>
    </recommendedName>
</protein>
<feature type="transmembrane region" description="Helical" evidence="5">
    <location>
        <begin position="209"/>
        <end position="231"/>
    </location>
</feature>
<organism evidence="7">
    <name type="scientific">marine sediment metagenome</name>
    <dbReference type="NCBI Taxonomy" id="412755"/>
    <lineage>
        <taxon>unclassified sequences</taxon>
        <taxon>metagenomes</taxon>
        <taxon>ecological metagenomes</taxon>
    </lineage>
</organism>
<accession>A0A0F9U2R4</accession>
<gene>
    <name evidence="7" type="ORF">LCGC14_0274510</name>
</gene>
<evidence type="ECO:0000259" key="6">
    <source>
        <dbReference type="Pfam" id="PF01699"/>
    </source>
</evidence>
<evidence type="ECO:0000256" key="4">
    <source>
        <dbReference type="ARBA" id="ARBA00023136"/>
    </source>
</evidence>